<evidence type="ECO:0000256" key="2">
    <source>
        <dbReference type="SAM" id="MobiDB-lite"/>
    </source>
</evidence>
<dbReference type="Pfam" id="PF00096">
    <property type="entry name" value="zf-C2H2"/>
    <property type="match status" value="1"/>
</dbReference>
<dbReference type="Proteomes" id="UP001610444">
    <property type="component" value="Unassembled WGS sequence"/>
</dbReference>
<evidence type="ECO:0000313" key="5">
    <source>
        <dbReference type="Proteomes" id="UP001610444"/>
    </source>
</evidence>
<evidence type="ECO:0000256" key="1">
    <source>
        <dbReference type="PROSITE-ProRule" id="PRU00042"/>
    </source>
</evidence>
<keyword evidence="1" id="KW-0479">Metal-binding</keyword>
<comment type="caution">
    <text evidence="4">The sequence shown here is derived from an EMBL/GenBank/DDBJ whole genome shotgun (WGS) entry which is preliminary data.</text>
</comment>
<keyword evidence="5" id="KW-1185">Reference proteome</keyword>
<dbReference type="InterPro" id="IPR013087">
    <property type="entry name" value="Znf_C2H2_type"/>
</dbReference>
<sequence length="224" mass="24859">MQHPIGPSQWLPDDVEEQNNLGADASQHSPRFVPSQQLRASSVSQGMTDFSYQRPGLYLGFASGPDNPHEPVTWSNAIATGPKLSGSVLVQPRTGASLGGDVPGIPNDLRDQIPTERVSGYHFADPHGQEREEWTRSWLTYPPSTDQSPLLPSVEGAPRADRTFQCRWIGCRSVTIFCRESELMRHLKTVHISPKAYPCTQPQCGMAFGRRDHLKAHQRNRHGG</sequence>
<feature type="compositionally biased region" description="Polar residues" evidence="2">
    <location>
        <begin position="18"/>
        <end position="40"/>
    </location>
</feature>
<feature type="region of interest" description="Disordered" evidence="2">
    <location>
        <begin position="1"/>
        <end position="40"/>
    </location>
</feature>
<keyword evidence="1" id="KW-0863">Zinc-finger</keyword>
<dbReference type="EMBL" id="JBFXLR010000046">
    <property type="protein sequence ID" value="KAL2843460.1"/>
    <property type="molecule type" value="Genomic_DNA"/>
</dbReference>
<dbReference type="RefSeq" id="XP_070895638.1">
    <property type="nucleotide sequence ID" value="XM_071036752.1"/>
</dbReference>
<proteinExistence type="predicted"/>
<name>A0ABR4JTU0_9EURO</name>
<feature type="domain" description="C2H2-type" evidence="3">
    <location>
        <begin position="197"/>
        <end position="224"/>
    </location>
</feature>
<reference evidence="4 5" key="1">
    <citation type="submission" date="2024-07" db="EMBL/GenBank/DDBJ databases">
        <title>Section-level genome sequencing and comparative genomics of Aspergillus sections Usti and Cavernicolus.</title>
        <authorList>
            <consortium name="Lawrence Berkeley National Laboratory"/>
            <person name="Nybo J.L."/>
            <person name="Vesth T.C."/>
            <person name="Theobald S."/>
            <person name="Frisvad J.C."/>
            <person name="Larsen T.O."/>
            <person name="Kjaerboelling I."/>
            <person name="Rothschild-Mancinelli K."/>
            <person name="Lyhne E.K."/>
            <person name="Kogle M.E."/>
            <person name="Barry K."/>
            <person name="Clum A."/>
            <person name="Na H."/>
            <person name="Ledsgaard L."/>
            <person name="Lin J."/>
            <person name="Lipzen A."/>
            <person name="Kuo A."/>
            <person name="Riley R."/>
            <person name="Mondo S."/>
            <person name="LaButti K."/>
            <person name="Haridas S."/>
            <person name="Pangalinan J."/>
            <person name="Salamov A.A."/>
            <person name="Simmons B.A."/>
            <person name="Magnuson J.K."/>
            <person name="Chen J."/>
            <person name="Drula E."/>
            <person name="Henrissat B."/>
            <person name="Wiebenga A."/>
            <person name="Lubbers R.J."/>
            <person name="Gomes A.C."/>
            <person name="Macurrencykelacurrency M.R."/>
            <person name="Stajich J."/>
            <person name="Grigoriev I.V."/>
            <person name="Mortensen U.H."/>
            <person name="De vries R.P."/>
            <person name="Baker S.E."/>
            <person name="Andersen M.R."/>
        </authorList>
    </citation>
    <scope>NUCLEOTIDE SEQUENCE [LARGE SCALE GENOMIC DNA]</scope>
    <source>
        <strain evidence="4 5">CBS 756.74</strain>
    </source>
</reference>
<dbReference type="PROSITE" id="PS00028">
    <property type="entry name" value="ZINC_FINGER_C2H2_1"/>
    <property type="match status" value="1"/>
</dbReference>
<dbReference type="SUPFAM" id="SSF57667">
    <property type="entry name" value="beta-beta-alpha zinc fingers"/>
    <property type="match status" value="1"/>
</dbReference>
<evidence type="ECO:0000259" key="3">
    <source>
        <dbReference type="PROSITE" id="PS50157"/>
    </source>
</evidence>
<gene>
    <name evidence="4" type="ORF">BJX68DRAFT_155602</name>
</gene>
<dbReference type="GeneID" id="98151916"/>
<dbReference type="PROSITE" id="PS50157">
    <property type="entry name" value="ZINC_FINGER_C2H2_2"/>
    <property type="match status" value="1"/>
</dbReference>
<dbReference type="InterPro" id="IPR036236">
    <property type="entry name" value="Znf_C2H2_sf"/>
</dbReference>
<protein>
    <recommendedName>
        <fullName evidence="3">C2H2-type domain-containing protein</fullName>
    </recommendedName>
</protein>
<accession>A0ABR4JTU0</accession>
<dbReference type="SMART" id="SM00355">
    <property type="entry name" value="ZnF_C2H2"/>
    <property type="match status" value="2"/>
</dbReference>
<keyword evidence="1" id="KW-0862">Zinc</keyword>
<evidence type="ECO:0000313" key="4">
    <source>
        <dbReference type="EMBL" id="KAL2843460.1"/>
    </source>
</evidence>
<dbReference type="Gene3D" id="3.30.160.60">
    <property type="entry name" value="Classic Zinc Finger"/>
    <property type="match status" value="2"/>
</dbReference>
<organism evidence="4 5">
    <name type="scientific">Aspergillus pseudodeflectus</name>
    <dbReference type="NCBI Taxonomy" id="176178"/>
    <lineage>
        <taxon>Eukaryota</taxon>
        <taxon>Fungi</taxon>
        <taxon>Dikarya</taxon>
        <taxon>Ascomycota</taxon>
        <taxon>Pezizomycotina</taxon>
        <taxon>Eurotiomycetes</taxon>
        <taxon>Eurotiomycetidae</taxon>
        <taxon>Eurotiales</taxon>
        <taxon>Aspergillaceae</taxon>
        <taxon>Aspergillus</taxon>
        <taxon>Aspergillus subgen. Nidulantes</taxon>
    </lineage>
</organism>